<keyword evidence="6" id="KW-0539">Nucleus</keyword>
<feature type="repeat" description="ANK" evidence="7">
    <location>
        <begin position="1864"/>
        <end position="1896"/>
    </location>
</feature>
<feature type="domain" description="C2H2-type" evidence="10">
    <location>
        <begin position="2999"/>
        <end position="3027"/>
    </location>
</feature>
<dbReference type="InterPro" id="IPR013087">
    <property type="entry name" value="Znf_C2H2_type"/>
</dbReference>
<evidence type="ECO:0000259" key="11">
    <source>
        <dbReference type="PROSITE" id="PS51043"/>
    </source>
</evidence>
<feature type="domain" description="C2H2-type" evidence="10">
    <location>
        <begin position="2274"/>
        <end position="2302"/>
    </location>
</feature>
<dbReference type="Gene3D" id="1.25.40.20">
    <property type="entry name" value="Ankyrin repeat-containing domain"/>
    <property type="match status" value="3"/>
</dbReference>
<keyword evidence="7" id="KW-0040">ANK repeat</keyword>
<feature type="domain" description="C2H2-type" evidence="10">
    <location>
        <begin position="3392"/>
        <end position="3420"/>
    </location>
</feature>
<keyword evidence="2" id="KW-0479">Metal-binding</keyword>
<feature type="domain" description="C2H2-type" evidence="10">
    <location>
        <begin position="3278"/>
        <end position="3306"/>
    </location>
</feature>
<feature type="repeat" description="ANK" evidence="7">
    <location>
        <begin position="1945"/>
        <end position="1973"/>
    </location>
</feature>
<feature type="domain" description="DDHD" evidence="11">
    <location>
        <begin position="734"/>
        <end position="938"/>
    </location>
</feature>
<organism evidence="12 13">
    <name type="scientific">Trichogramma brassicae</name>
    <dbReference type="NCBI Taxonomy" id="86971"/>
    <lineage>
        <taxon>Eukaryota</taxon>
        <taxon>Metazoa</taxon>
        <taxon>Ecdysozoa</taxon>
        <taxon>Arthropoda</taxon>
        <taxon>Hexapoda</taxon>
        <taxon>Insecta</taxon>
        <taxon>Pterygota</taxon>
        <taxon>Neoptera</taxon>
        <taxon>Endopterygota</taxon>
        <taxon>Hymenoptera</taxon>
        <taxon>Apocrita</taxon>
        <taxon>Proctotrupomorpha</taxon>
        <taxon>Chalcidoidea</taxon>
        <taxon>Trichogrammatidae</taxon>
        <taxon>Trichogramma</taxon>
    </lineage>
</organism>
<dbReference type="OrthoDB" id="69269at2759"/>
<dbReference type="PROSITE" id="PS51043">
    <property type="entry name" value="DDHD"/>
    <property type="match status" value="1"/>
</dbReference>
<dbReference type="Proteomes" id="UP000479190">
    <property type="component" value="Unassembled WGS sequence"/>
</dbReference>
<dbReference type="GO" id="GO:0005549">
    <property type="term" value="F:odorant binding"/>
    <property type="evidence" value="ECO:0007669"/>
    <property type="project" value="InterPro"/>
</dbReference>
<feature type="non-terminal residue" evidence="12">
    <location>
        <position position="1"/>
    </location>
</feature>
<dbReference type="Pfam" id="PF00096">
    <property type="entry name" value="zf-C2H2"/>
    <property type="match status" value="18"/>
</dbReference>
<dbReference type="Pfam" id="PF02862">
    <property type="entry name" value="DDHD"/>
    <property type="match status" value="1"/>
</dbReference>
<dbReference type="PROSITE" id="PS00028">
    <property type="entry name" value="ZINC_FINGER_C2H2_1"/>
    <property type="match status" value="22"/>
</dbReference>
<feature type="region of interest" description="Disordered" evidence="9">
    <location>
        <begin position="200"/>
        <end position="220"/>
    </location>
</feature>
<evidence type="ECO:0008006" key="14">
    <source>
        <dbReference type="Google" id="ProtNLM"/>
    </source>
</evidence>
<feature type="domain" description="C2H2-type" evidence="10">
    <location>
        <begin position="3336"/>
        <end position="3364"/>
    </location>
</feature>
<dbReference type="InterPro" id="IPR002110">
    <property type="entry name" value="Ankyrin_rpt"/>
</dbReference>
<feature type="domain" description="C2H2-type" evidence="10">
    <location>
        <begin position="3191"/>
        <end position="3219"/>
    </location>
</feature>
<evidence type="ECO:0000256" key="5">
    <source>
        <dbReference type="ARBA" id="ARBA00022833"/>
    </source>
</evidence>
<feature type="compositionally biased region" description="Basic and acidic residues" evidence="9">
    <location>
        <begin position="2115"/>
        <end position="2135"/>
    </location>
</feature>
<feature type="region of interest" description="Disordered" evidence="9">
    <location>
        <begin position="2109"/>
        <end position="2135"/>
    </location>
</feature>
<feature type="compositionally biased region" description="Polar residues" evidence="9">
    <location>
        <begin position="200"/>
        <end position="217"/>
    </location>
</feature>
<dbReference type="PROSITE" id="PS50157">
    <property type="entry name" value="ZINC_FINGER_C2H2_2"/>
    <property type="match status" value="24"/>
</dbReference>
<evidence type="ECO:0000256" key="2">
    <source>
        <dbReference type="ARBA" id="ARBA00022723"/>
    </source>
</evidence>
<feature type="domain" description="C2H2-type" evidence="10">
    <location>
        <begin position="2332"/>
        <end position="2360"/>
    </location>
</feature>
<feature type="domain" description="C2H2-type" evidence="10">
    <location>
        <begin position="3421"/>
        <end position="3449"/>
    </location>
</feature>
<feature type="repeat" description="ANK" evidence="7">
    <location>
        <begin position="1721"/>
        <end position="1753"/>
    </location>
</feature>
<dbReference type="InterPro" id="IPR004170">
    <property type="entry name" value="WWE_dom"/>
</dbReference>
<evidence type="ECO:0000256" key="1">
    <source>
        <dbReference type="ARBA" id="ARBA00004123"/>
    </source>
</evidence>
<dbReference type="Pfam" id="PF12796">
    <property type="entry name" value="Ank_2"/>
    <property type="match status" value="1"/>
</dbReference>
<dbReference type="SUPFAM" id="SSF48403">
    <property type="entry name" value="Ankyrin repeat"/>
    <property type="match status" value="1"/>
</dbReference>
<feature type="domain" description="C2H2-type" evidence="10">
    <location>
        <begin position="2361"/>
        <end position="2384"/>
    </location>
</feature>
<dbReference type="Pfam" id="PF23464">
    <property type="entry name" value="WWE_3"/>
    <property type="match status" value="1"/>
</dbReference>
<dbReference type="Gene3D" id="3.30.160.60">
    <property type="entry name" value="Classic Zinc Finger"/>
    <property type="match status" value="18"/>
</dbReference>
<dbReference type="PROSITE" id="PS50088">
    <property type="entry name" value="ANK_REPEAT"/>
    <property type="match status" value="4"/>
</dbReference>
<dbReference type="GO" id="GO:0000978">
    <property type="term" value="F:RNA polymerase II cis-regulatory region sequence-specific DNA binding"/>
    <property type="evidence" value="ECO:0007669"/>
    <property type="project" value="TreeGrafter"/>
</dbReference>
<feature type="domain" description="C2H2-type" evidence="10">
    <location>
        <begin position="2245"/>
        <end position="2273"/>
    </location>
</feature>
<feature type="compositionally biased region" description="Polar residues" evidence="9">
    <location>
        <begin position="56"/>
        <end position="86"/>
    </location>
</feature>
<dbReference type="InterPro" id="IPR036236">
    <property type="entry name" value="Znf_C2H2_sf"/>
</dbReference>
<evidence type="ECO:0000256" key="9">
    <source>
        <dbReference type="SAM" id="MobiDB-lite"/>
    </source>
</evidence>
<dbReference type="InterPro" id="IPR036770">
    <property type="entry name" value="Ankyrin_rpt-contain_sf"/>
</dbReference>
<feature type="domain" description="C2H2-type" evidence="10">
    <location>
        <begin position="2414"/>
        <end position="2442"/>
    </location>
</feature>
<evidence type="ECO:0000256" key="3">
    <source>
        <dbReference type="ARBA" id="ARBA00022737"/>
    </source>
</evidence>
<keyword evidence="13" id="KW-1185">Reference proteome</keyword>
<dbReference type="GO" id="GO:0008270">
    <property type="term" value="F:zinc ion binding"/>
    <property type="evidence" value="ECO:0007669"/>
    <property type="project" value="UniProtKB-KW"/>
</dbReference>
<feature type="domain" description="C2H2-type" evidence="10">
    <location>
        <begin position="2303"/>
        <end position="2331"/>
    </location>
</feature>
<keyword evidence="3" id="KW-0677">Repeat</keyword>
<accession>A0A6H5IR44</accession>
<feature type="compositionally biased region" description="Basic and acidic residues" evidence="9">
    <location>
        <begin position="2580"/>
        <end position="2598"/>
    </location>
</feature>
<evidence type="ECO:0000256" key="6">
    <source>
        <dbReference type="ARBA" id="ARBA00023242"/>
    </source>
</evidence>
<evidence type="ECO:0000256" key="7">
    <source>
        <dbReference type="PROSITE-ProRule" id="PRU00023"/>
    </source>
</evidence>
<feature type="domain" description="C2H2-type" evidence="10">
    <location>
        <begin position="2941"/>
        <end position="2969"/>
    </location>
</feature>
<protein>
    <recommendedName>
        <fullName evidence="14">DDHD domain-containing protein</fullName>
    </recommendedName>
</protein>
<dbReference type="InterPro" id="IPR057825">
    <property type="entry name" value="WWE_SEC23-DDH2"/>
</dbReference>
<evidence type="ECO:0000256" key="8">
    <source>
        <dbReference type="PROSITE-ProRule" id="PRU00042"/>
    </source>
</evidence>
<dbReference type="InterPro" id="IPR004177">
    <property type="entry name" value="DDHD_dom"/>
</dbReference>
<reference evidence="12 13" key="1">
    <citation type="submission" date="2020-02" db="EMBL/GenBank/DDBJ databases">
        <authorList>
            <person name="Ferguson B K."/>
        </authorList>
    </citation>
    <scope>NUCLEOTIDE SEQUENCE [LARGE SCALE GENOMIC DNA]</scope>
</reference>
<dbReference type="PROSITE" id="PS50297">
    <property type="entry name" value="ANK_REP_REGION"/>
    <property type="match status" value="4"/>
</dbReference>
<feature type="compositionally biased region" description="Low complexity" evidence="9">
    <location>
        <begin position="98"/>
        <end position="121"/>
    </location>
</feature>
<dbReference type="SUPFAM" id="SSF47565">
    <property type="entry name" value="Insect pheromone/odorant-binding proteins"/>
    <property type="match status" value="1"/>
</dbReference>
<feature type="region of interest" description="Disordered" evidence="9">
    <location>
        <begin position="3298"/>
        <end position="3320"/>
    </location>
</feature>
<feature type="domain" description="C2H2-type" evidence="10">
    <location>
        <begin position="2187"/>
        <end position="2215"/>
    </location>
</feature>
<keyword evidence="5" id="KW-0862">Zinc</keyword>
<dbReference type="SMART" id="SM00248">
    <property type="entry name" value="ANK"/>
    <property type="match status" value="8"/>
</dbReference>
<feature type="domain" description="C2H2-type" evidence="10">
    <location>
        <begin position="3220"/>
        <end position="3248"/>
    </location>
</feature>
<feature type="region of interest" description="Disordered" evidence="9">
    <location>
        <begin position="663"/>
        <end position="707"/>
    </location>
</feature>
<dbReference type="GO" id="GO:0001228">
    <property type="term" value="F:DNA-binding transcription activator activity, RNA polymerase II-specific"/>
    <property type="evidence" value="ECO:0007669"/>
    <property type="project" value="TreeGrafter"/>
</dbReference>
<feature type="domain" description="C2H2-type" evidence="10">
    <location>
        <begin position="3450"/>
        <end position="3476"/>
    </location>
</feature>
<feature type="compositionally biased region" description="Polar residues" evidence="9">
    <location>
        <begin position="127"/>
        <end position="138"/>
    </location>
</feature>
<dbReference type="SUPFAM" id="SSF57667">
    <property type="entry name" value="beta-beta-alpha zinc fingers"/>
    <property type="match status" value="14"/>
</dbReference>
<feature type="domain" description="C2H2-type" evidence="10">
    <location>
        <begin position="3104"/>
        <end position="3132"/>
    </location>
</feature>
<keyword evidence="4 8" id="KW-0863">Zinc-finger</keyword>
<feature type="domain" description="C2H2-type" evidence="10">
    <location>
        <begin position="2472"/>
        <end position="2500"/>
    </location>
</feature>
<dbReference type="PANTHER" id="PTHR24376:SF235">
    <property type="entry name" value="C2H2-TYPE DOMAIN-CONTAINING PROTEIN"/>
    <property type="match status" value="1"/>
</dbReference>
<dbReference type="Pfam" id="PF00023">
    <property type="entry name" value="Ank"/>
    <property type="match status" value="1"/>
</dbReference>
<evidence type="ECO:0000313" key="13">
    <source>
        <dbReference type="Proteomes" id="UP000479190"/>
    </source>
</evidence>
<feature type="region of interest" description="Disordered" evidence="9">
    <location>
        <begin position="32"/>
        <end position="164"/>
    </location>
</feature>
<proteinExistence type="predicted"/>
<dbReference type="SMART" id="SM01127">
    <property type="entry name" value="DDHD"/>
    <property type="match status" value="1"/>
</dbReference>
<feature type="domain" description="C2H2-type" evidence="10">
    <location>
        <begin position="2216"/>
        <end position="2239"/>
    </location>
</feature>
<dbReference type="Pfam" id="PF02825">
    <property type="entry name" value="WWE"/>
    <property type="match status" value="1"/>
</dbReference>
<name>A0A6H5IR44_9HYME</name>
<evidence type="ECO:0000259" key="10">
    <source>
        <dbReference type="PROSITE" id="PS50157"/>
    </source>
</evidence>
<dbReference type="EMBL" id="CADCXV010000901">
    <property type="protein sequence ID" value="CAB0038290.1"/>
    <property type="molecule type" value="Genomic_DNA"/>
</dbReference>
<evidence type="ECO:0000313" key="12">
    <source>
        <dbReference type="EMBL" id="CAB0038290.1"/>
    </source>
</evidence>
<comment type="subcellular location">
    <subcellularLocation>
        <location evidence="1">Nucleus</location>
    </subcellularLocation>
</comment>
<feature type="compositionally biased region" description="Basic and acidic residues" evidence="9">
    <location>
        <begin position="1430"/>
        <end position="1439"/>
    </location>
</feature>
<feature type="domain" description="C2H2-type" evidence="10">
    <location>
        <begin position="3133"/>
        <end position="3161"/>
    </location>
</feature>
<dbReference type="PANTHER" id="PTHR24376">
    <property type="entry name" value="ZINC FINGER PROTEIN"/>
    <property type="match status" value="1"/>
</dbReference>
<evidence type="ECO:0000256" key="4">
    <source>
        <dbReference type="ARBA" id="ARBA00022771"/>
    </source>
</evidence>
<gene>
    <name evidence="12" type="ORF">TBRA_LOCUS10077</name>
</gene>
<feature type="domain" description="C2H2-type" evidence="10">
    <location>
        <begin position="3059"/>
        <end position="3087"/>
    </location>
</feature>
<feature type="region of interest" description="Disordered" evidence="9">
    <location>
        <begin position="2579"/>
        <end position="2601"/>
    </location>
</feature>
<dbReference type="InterPro" id="IPR036728">
    <property type="entry name" value="PBP_GOBP_sf"/>
</dbReference>
<feature type="domain" description="C2H2-type" evidence="10">
    <location>
        <begin position="3365"/>
        <end position="3393"/>
    </location>
</feature>
<feature type="domain" description="C2H2-type" evidence="10">
    <location>
        <begin position="2158"/>
        <end position="2186"/>
    </location>
</feature>
<feature type="compositionally biased region" description="Basic and acidic residues" evidence="9">
    <location>
        <begin position="3299"/>
        <end position="3320"/>
    </location>
</feature>
<dbReference type="GO" id="GO:0005634">
    <property type="term" value="C:nucleus"/>
    <property type="evidence" value="ECO:0007669"/>
    <property type="project" value="UniProtKB-SubCell"/>
</dbReference>
<feature type="repeat" description="ANK" evidence="7">
    <location>
        <begin position="1645"/>
        <end position="1679"/>
    </location>
</feature>
<dbReference type="SMART" id="SM00355">
    <property type="entry name" value="ZnF_C2H2"/>
    <property type="match status" value="25"/>
</dbReference>
<feature type="domain" description="C2H2-type" evidence="10">
    <location>
        <begin position="2443"/>
        <end position="2471"/>
    </location>
</feature>
<sequence>VTEKLENLILYEQSDDALSVKSELSSEVAAITAGIADNKPEESSSATEELTEIDLTATSSATNEIDSSETQTSSVQQPEEQQTSLDLFSVPPPTTTDFFSSSAQSYPAASFQPQQQQQPAAVDPFSFVQQSQQAPQETTNDRTETSSIPSANVDPRPTPQSIWSTTEQQSHSAVLNPVYGAPIHQSVPTFYNPNQFAQTQQPSFQSGISSTDGQQRTAAPATPNYFQPASIQDSFNVRPEPTGSATLSPVQMSANPLTATRSSSSNQHHQLPVETVPPSLENLAEGDRRYRAQEMEYRAVYHHWFYRREVEAKTLWLPFSMHDSLNLDEVHNSNEIGPETKVATDGGRYDVEILRRQRSPVYWTGPVTEVRRCSWFYKGAAESRYTPYEENVAARLEDEYKQAHQANHWNRRVELNNGEYIVFHSPSVMVHYQQATTPDMAASWGNNASSEDGTYLQGSTVRPRVVKRGMDEFNVDDGEPEKIDHLLFLVHGIGSVCDLKFRTVEEVGKCLGVHDSLFSFYFFSIFNDLSLSCAAVDEFRSVSLQLVQSHYRSSSEQGVVNRIEVLPISWHATLHSGIDKKLQMITLESIPKLRHFTNDTLLDILFYTSPIYCETIMQTVGSEMNRLYDLFRSRNPEFQGSVYLGGHSLGSLIMFDLLCHQKPTDDEEDEEQQQQPQQGVNGQSTADGHKDTDDNTQETSVATKSTRTKKLSKKVSYVMGNAGTGQPFINYPQLQFKPQAFFALGSPIGMFVTVRGIDNLGEDFTLPTCPAFFNIFHPFDPVAYRVESLINPEAHKYRPMLIPHHKGRKRMHLELKETMARVGADLKQKLIDSVRSTWNSVYQLAMFHRQDNRTLLEQEIEKVVEEQLSNPPPESMHHGDDAGADVKIGKLNGGRRIDYVLQEAPFEYINEYIFALTSHVCYWESEDTMLLILKEIYGSMGIQTDAQLPQQSLSIERVSTPTLPTSPAGSSLATSPTTVAAPSATPYGGIDPTAPMSAKPVGPPPRVGFVRKSTIPHGENQQLYYGSIAIGYSIMKRNIIPIRHEQIGIDFAELQKLSDDFYACRRAGHVEVRFDGLLVNGIRFILVVNSKQVVDQLRIQDRLRTADQEMQRCGAAQPRVAVFVDFGLVSIAAQRHEFDDFLSHGEKPGVQDRQNLLMKSLPARRKTKDHAQTRKHPPLLKVMISLQHARDEVTVEAVNVVQASASARVRAKNDLDHDGHMDFDKLLKKLPAVESFADHGAAMVAACRHITGANPCESAFKIMQCWQSTYPDIKAKSLRHSFFTTFMNCFLVPNHNPFLSKYLLALIACEIFTMFLDCRPAAHSSKIGRSRPRAISGDNITESDRQKKTITLIMAQKESRCIRSWIYDRRQREKLSLLLFGRQNLKKPVHECSFSATAVREIVKQSSSSLALLPERILSRTPSSSSSDVVRPRRNDAVHAGRTHCTQRQTLEIETRRGGLVPTLTSINEAKSRRFARLFNEDFQTIDQIYFFLSRLPQQQRRASVVRCTAYNASQVCFSSRRFNEVCFSSRHPMRCVFFHSISLSGERNAFILFAVSNGYKDEPIIGVDGKPLSRRTTAIHRAAMNKCSEFIIRELFKIYSRFDVNYVDEFGFTHLHVVCGYGLDYHVTKFLELGQDPNCIERLTGNSPLHVALTSTAERIEVVRWLLENGADPFLANKDGSTPLHIVCKKKQAYLSILEMFFRICDDKRQKEKFDALDILGRTPLHCACCSGNESAVESLLRRGANPYLADMNGWTPLHIICDNICTYPNLAPIFFKIIDEKQMIVKNKKTTPLKLALRQEHAKIESLLKKSVIVKRNSADGNELTHAQVINKRHRENDLVRTIFEFSVDENLLACINAQNKDGDTPLHLALRRRSNWAAEWLLQNGANPNLADTEGRNSLHAICQPSKKSREEDDDQVDLVKTIFERCHKKYQPLRVDAQDELGRTPLQWAVSSLLPNVVGVLLDNGADLSGFAFPTEAYFATKFDKSMVFKFRSASGALAIVERLESKGYELNLSEALTILKFFHRLELFQVQSRDQNCVRCSSECVSVARNPASWTRAADITVGGNTSFSGFSSLEYFDHYYTVPWARSFMTRLLGPRRAKLNFSADENEAPTRDDNFSHPGTKMDESEKNPQEIVSEDNLGEHDVVVSDDEKYVCDICQEAFTQESSMIAHRDTIHNDPNDFACDNCAKKFAKKSSLFTHQKLVHKHREDFSCHKCQKKFENKSSLLKHKRIFHEVFNNYLCNNCGKRFRNKNSLLLHIKNLHEGRKDFACDKCEDKFVYQSHLNRHQMIVHKGRKEFACDKCEEKFPYQSHLNRHQMVVHKGRKDFACDKCEEKFVYQSNLNRHQMIVHKDRKDFACDRCELKFERKRLLIRHQKEIHESRIVYAPKQSNPSDSSSHQEMVYESHENFSCKICGKKFRYRNDLTRHMNWVHEGRDDTVCDQCDKKFSFRGNLIRHQRVTHEGRRDFECDMCGKKFGYKKSLQQHQATAHERRRDYVNDNYESRFGQNQQSLTYQKTLHEDPKDNIFENVGKTFVDQRHLIKRQKISHENRQDDVCGSFEETIVILSGLITHQETAQERKKDDADNNESKFEQKQQSLTLHETLHEGNKDNICENVGVTFEAQSNLIINQETIQVGPKNDVCDNNESKFEQKQQSFTPHETLNEGPIDNICENVGETFEAQSNLITHQETAQEGHEDDVFNNCENKIEKTQQLLTTQETAQENHEDYVYDNCENEIKQSQQLFIHQETAQESHEDDVIDNVEKNLEQTQQLLSPQKSVHKKVKHYLSDDSGEILEDPSSLTKHQRIVHEGLKETDKDHLCDNPGEKFEVPSSSLAHQETAQEIHEDDVFDNCENKIEKTQQLLSPQETAQDNHEDYVYDNRENEIEQNQQLQLLSPHESVHEGLKEYSCENFTETYENISSSSRHQETAHESKKDFLCDDCGQIFEDQSNLTKHQKIVHDDEIHYLCDNSGETFDDQRSSIERQKLSLESSKNFSCDNCGQTFEDQSNFTKHRTTAHEGGKDYSLWEICGEIFEDPSSLTKHHKISHEDGNDCLLCENCGETFEDLNSLTNHQKTIHEGQEQQLLTHQEIVQENHEDDLLCEICGETFKDLSTLTRHQETTHESSRDYLCENCGETFEDLSSLIGHQKIIHEGGKHYLCDDSEETFEDQRSSIKRQKITHESSKVFLCDNCGRIFEDQSSLTKHQTTAHAGDEDYSFEKCGETLEDRSSFTRHQETAHVASKHHVYVNCENTIVQKQHFLIPQKPIHEEVKAYLCDNTGETFEDRSSLIKHQKISHENSKDSLRDNAGETFEDRSSSTSFQKTAYESSKNYACDMCTKKFGTKGYLLVHQRSIHEGRKDYACDKCDKRFGQKSGLQYHKKTVHEGDYACEKCQKVFGYKCYLLSHMRTAHEGRKDYECDKCEHKFKHRSDLYKHQRTVHDGRKDFACNKCDKTFGQRGNLKLHIKKVHEGH</sequence>
<feature type="region of interest" description="Disordered" evidence="9">
    <location>
        <begin position="1421"/>
        <end position="1440"/>
    </location>
</feature>